<accession>A0A2D4N883</accession>
<dbReference type="AlphaFoldDB" id="A0A2D4N883"/>
<evidence type="ECO:0000313" key="1">
    <source>
        <dbReference type="EMBL" id="LAB41897.1"/>
    </source>
</evidence>
<reference evidence="1" key="2">
    <citation type="submission" date="2017-11" db="EMBL/GenBank/DDBJ databases">
        <title>Coralsnake Venomics: Analyses of Venom Gland Transcriptomes and Proteomes of Six Brazilian Taxa.</title>
        <authorList>
            <person name="Aird S.D."/>
            <person name="Jorge da Silva N."/>
            <person name="Qiu L."/>
            <person name="Villar-Briones A."/>
            <person name="Aparecida-Saddi V."/>
            <person name="Campos-Telles M.P."/>
            <person name="Grau M."/>
            <person name="Mikheyev A.S."/>
        </authorList>
    </citation>
    <scope>NUCLEOTIDE SEQUENCE</scope>
    <source>
        <tissue evidence="1">Venom_gland</tissue>
    </source>
</reference>
<reference evidence="1" key="1">
    <citation type="submission" date="2017-07" db="EMBL/GenBank/DDBJ databases">
        <authorList>
            <person name="Mikheyev A."/>
            <person name="Grau M."/>
        </authorList>
    </citation>
    <scope>NUCLEOTIDE SEQUENCE</scope>
    <source>
        <tissue evidence="1">Venom_gland</tissue>
    </source>
</reference>
<proteinExistence type="predicted"/>
<dbReference type="EMBL" id="IACM01157668">
    <property type="protein sequence ID" value="LAB41897.1"/>
    <property type="molecule type" value="Transcribed_RNA"/>
</dbReference>
<sequence length="105" mass="12337">MTCRQGMLQTFLSEETGRGFYVFYSNDTNMKIWMIVLLKDDLWLTMFHPSNYCLINIACLTKLKNTHEPLRILISLLNNGLDLTERNNFLLLGFIPVNCRKVYIK</sequence>
<organism evidence="1">
    <name type="scientific">Micrurus spixii</name>
    <name type="common">Amazon coral snake</name>
    <dbReference type="NCBI Taxonomy" id="129469"/>
    <lineage>
        <taxon>Eukaryota</taxon>
        <taxon>Metazoa</taxon>
        <taxon>Chordata</taxon>
        <taxon>Craniata</taxon>
        <taxon>Vertebrata</taxon>
        <taxon>Euteleostomi</taxon>
        <taxon>Lepidosauria</taxon>
        <taxon>Squamata</taxon>
        <taxon>Bifurcata</taxon>
        <taxon>Unidentata</taxon>
        <taxon>Episquamata</taxon>
        <taxon>Toxicofera</taxon>
        <taxon>Serpentes</taxon>
        <taxon>Colubroidea</taxon>
        <taxon>Elapidae</taxon>
        <taxon>Elapinae</taxon>
        <taxon>Micrurus</taxon>
    </lineage>
</organism>
<protein>
    <submittedName>
        <fullName evidence="1">Uncharacterized protein</fullName>
    </submittedName>
</protein>
<name>A0A2D4N883_9SAUR</name>